<organism evidence="2 3">
    <name type="scientific">Pediococcus cellicola</name>
    <dbReference type="NCBI Taxonomy" id="319652"/>
    <lineage>
        <taxon>Bacteria</taxon>
        <taxon>Bacillati</taxon>
        <taxon>Bacillota</taxon>
        <taxon>Bacilli</taxon>
        <taxon>Lactobacillales</taxon>
        <taxon>Lactobacillaceae</taxon>
        <taxon>Pediococcus</taxon>
    </lineage>
</organism>
<evidence type="ECO:0000259" key="1">
    <source>
        <dbReference type="Pfam" id="PF07872"/>
    </source>
</evidence>
<evidence type="ECO:0000313" key="3">
    <source>
        <dbReference type="Proteomes" id="UP000051568"/>
    </source>
</evidence>
<dbReference type="Proteomes" id="UP000051568">
    <property type="component" value="Unassembled WGS sequence"/>
</dbReference>
<feature type="domain" description="DUF1659" evidence="1">
    <location>
        <begin position="7"/>
        <end position="72"/>
    </location>
</feature>
<accession>A0A0R2IMS4</accession>
<dbReference type="InterPro" id="IPR012454">
    <property type="entry name" value="DUF1659"/>
</dbReference>
<keyword evidence="3" id="KW-1185">Reference proteome</keyword>
<name>A0A0R2IMS4_9LACO</name>
<comment type="caution">
    <text evidence="2">The sequence shown here is derived from an EMBL/GenBank/DDBJ whole genome shotgun (WGS) entry which is preliminary data.</text>
</comment>
<proteinExistence type="predicted"/>
<gene>
    <name evidence="2" type="ORF">IV80_GL001482</name>
</gene>
<dbReference type="AlphaFoldDB" id="A0A0R2IMS4"/>
<evidence type="ECO:0000313" key="2">
    <source>
        <dbReference type="EMBL" id="KRN66232.1"/>
    </source>
</evidence>
<dbReference type="PATRIC" id="fig|319652.3.peg.1500"/>
<protein>
    <recommendedName>
        <fullName evidence="1">DUF1659 domain-containing protein</fullName>
    </recommendedName>
</protein>
<dbReference type="EMBL" id="JQBR01000005">
    <property type="protein sequence ID" value="KRN66232.1"/>
    <property type="molecule type" value="Genomic_DNA"/>
</dbReference>
<sequence length="73" mass="8077">MEEIKMEKSWLKTAVSITMTGEGHEKGLKRSFANMPEVVSDDQIKGLGNVLEAVSNDTFDFATVTTTEKIINN</sequence>
<reference evidence="2 3" key="1">
    <citation type="journal article" date="2015" name="Genome Announc.">
        <title>Expanding the biotechnology potential of lactobacilli through comparative genomics of 213 strains and associated genera.</title>
        <authorList>
            <person name="Sun Z."/>
            <person name="Harris H.M."/>
            <person name="McCann A."/>
            <person name="Guo C."/>
            <person name="Argimon S."/>
            <person name="Zhang W."/>
            <person name="Yang X."/>
            <person name="Jeffery I.B."/>
            <person name="Cooney J.C."/>
            <person name="Kagawa T.F."/>
            <person name="Liu W."/>
            <person name="Song Y."/>
            <person name="Salvetti E."/>
            <person name="Wrobel A."/>
            <person name="Rasinkangas P."/>
            <person name="Parkhill J."/>
            <person name="Rea M.C."/>
            <person name="O'Sullivan O."/>
            <person name="Ritari J."/>
            <person name="Douillard F.P."/>
            <person name="Paul Ross R."/>
            <person name="Yang R."/>
            <person name="Briner A.E."/>
            <person name="Felis G.E."/>
            <person name="de Vos W.M."/>
            <person name="Barrangou R."/>
            <person name="Klaenhammer T.R."/>
            <person name="Caufield P.W."/>
            <person name="Cui Y."/>
            <person name="Zhang H."/>
            <person name="O'Toole P.W."/>
        </authorList>
    </citation>
    <scope>NUCLEOTIDE SEQUENCE [LARGE SCALE GENOMIC DNA]</scope>
    <source>
        <strain evidence="2 3">DSM 17757</strain>
    </source>
</reference>
<dbReference type="Pfam" id="PF07872">
    <property type="entry name" value="DUF1659"/>
    <property type="match status" value="1"/>
</dbReference>